<dbReference type="AlphaFoldDB" id="A0A0L6V0Q1"/>
<feature type="transmembrane region" description="Helical" evidence="1">
    <location>
        <begin position="59"/>
        <end position="78"/>
    </location>
</feature>
<proteinExistence type="predicted"/>
<sequence length="101" mass="11845">MGGDHGGFLSRMLHILLMSPCHQKNVWMRQKNVHIDRYAKMRDQVMTTFKFTPRTARNTFLILGLVPFGFLYIGVVDSNKWDLAGKRRNESLYKYPRPEEA</sequence>
<organism evidence="2 3">
    <name type="scientific">Puccinia sorghi</name>
    <dbReference type="NCBI Taxonomy" id="27349"/>
    <lineage>
        <taxon>Eukaryota</taxon>
        <taxon>Fungi</taxon>
        <taxon>Dikarya</taxon>
        <taxon>Basidiomycota</taxon>
        <taxon>Pucciniomycotina</taxon>
        <taxon>Pucciniomycetes</taxon>
        <taxon>Pucciniales</taxon>
        <taxon>Pucciniaceae</taxon>
        <taxon>Puccinia</taxon>
    </lineage>
</organism>
<dbReference type="Proteomes" id="UP000037035">
    <property type="component" value="Unassembled WGS sequence"/>
</dbReference>
<name>A0A0L6V0Q1_9BASI</name>
<dbReference type="STRING" id="27349.A0A0L6V0Q1"/>
<dbReference type="PANTHER" id="PTHR39476">
    <property type="entry name" value="NADH:UBIQUINONE OXIDOREDUCTASE 6.6KD SUBUNIT"/>
    <property type="match status" value="1"/>
</dbReference>
<gene>
    <name evidence="2" type="ORF">VP01_3046g2</name>
</gene>
<keyword evidence="1" id="KW-0472">Membrane</keyword>
<dbReference type="EMBL" id="LAVV01007998">
    <property type="protein sequence ID" value="KNZ54087.1"/>
    <property type="molecule type" value="Genomic_DNA"/>
</dbReference>
<keyword evidence="1" id="KW-1133">Transmembrane helix</keyword>
<evidence type="ECO:0000313" key="2">
    <source>
        <dbReference type="EMBL" id="KNZ54087.1"/>
    </source>
</evidence>
<evidence type="ECO:0000256" key="1">
    <source>
        <dbReference type="SAM" id="Phobius"/>
    </source>
</evidence>
<dbReference type="PANTHER" id="PTHR39476:SF1">
    <property type="entry name" value="NADH DEHYDROGENASE [UBIQUINONE] 1 BETA SUBCOMPLEX SUBUNIT 4"/>
    <property type="match status" value="1"/>
</dbReference>
<evidence type="ECO:0000313" key="3">
    <source>
        <dbReference type="Proteomes" id="UP000037035"/>
    </source>
</evidence>
<reference evidence="2 3" key="1">
    <citation type="submission" date="2015-08" db="EMBL/GenBank/DDBJ databases">
        <title>Next Generation Sequencing and Analysis of the Genome of Puccinia sorghi L Schw, the Causal Agent of Maize Common Rust.</title>
        <authorList>
            <person name="Rochi L."/>
            <person name="Burguener G."/>
            <person name="Darino M."/>
            <person name="Turjanski A."/>
            <person name="Kreff E."/>
            <person name="Dieguez M.J."/>
            <person name="Sacco F."/>
        </authorList>
    </citation>
    <scope>NUCLEOTIDE SEQUENCE [LARGE SCALE GENOMIC DNA]</scope>
    <source>
        <strain evidence="2 3">RO10H11247</strain>
    </source>
</reference>
<comment type="caution">
    <text evidence="2">The sequence shown here is derived from an EMBL/GenBank/DDBJ whole genome shotgun (WGS) entry which is preliminary data.</text>
</comment>
<dbReference type="VEuPathDB" id="FungiDB:VP01_3046g2"/>
<keyword evidence="3" id="KW-1185">Reference proteome</keyword>
<evidence type="ECO:0008006" key="4">
    <source>
        <dbReference type="Google" id="ProtNLM"/>
    </source>
</evidence>
<protein>
    <recommendedName>
        <fullName evidence="4">Complex I-B15</fullName>
    </recommendedName>
</protein>
<keyword evidence="1" id="KW-0812">Transmembrane</keyword>
<dbReference type="OrthoDB" id="15108at2759"/>
<accession>A0A0L6V0Q1</accession>